<dbReference type="Proteomes" id="UP000193244">
    <property type="component" value="Unassembled WGS sequence"/>
</dbReference>
<dbReference type="SUPFAM" id="SSF55811">
    <property type="entry name" value="Nudix"/>
    <property type="match status" value="1"/>
</dbReference>
<dbReference type="Gene3D" id="3.90.79.10">
    <property type="entry name" value="Nucleoside Triphosphate Pyrophosphohydrolase"/>
    <property type="match status" value="1"/>
</dbReference>
<dbReference type="OrthoDB" id="954553at2"/>
<reference evidence="5" key="1">
    <citation type="submission" date="2017-04" db="EMBL/GenBank/DDBJ databases">
        <authorList>
            <person name="Varghese N."/>
            <person name="Submissions S."/>
        </authorList>
    </citation>
    <scope>NUCLEOTIDE SEQUENCE [LARGE SCALE GENOMIC DNA]</scope>
    <source>
        <strain evidence="5">VKM Ac-2510</strain>
    </source>
</reference>
<dbReference type="Pfam" id="PF00293">
    <property type="entry name" value="NUDIX"/>
    <property type="match status" value="1"/>
</dbReference>
<gene>
    <name evidence="4" type="ORF">SAMN06296010_0574</name>
</gene>
<keyword evidence="5" id="KW-1185">Reference proteome</keyword>
<evidence type="ECO:0000259" key="3">
    <source>
        <dbReference type="PROSITE" id="PS51462"/>
    </source>
</evidence>
<dbReference type="PANTHER" id="PTHR43046:SF14">
    <property type="entry name" value="MUTT_NUDIX FAMILY PROTEIN"/>
    <property type="match status" value="1"/>
</dbReference>
<organism evidence="4 5">
    <name type="scientific">Agreia pratensis</name>
    <dbReference type="NCBI Taxonomy" id="150121"/>
    <lineage>
        <taxon>Bacteria</taxon>
        <taxon>Bacillati</taxon>
        <taxon>Actinomycetota</taxon>
        <taxon>Actinomycetes</taxon>
        <taxon>Micrococcales</taxon>
        <taxon>Microbacteriaceae</taxon>
        <taxon>Agreia</taxon>
    </lineage>
</organism>
<evidence type="ECO:0000313" key="5">
    <source>
        <dbReference type="Proteomes" id="UP000193244"/>
    </source>
</evidence>
<evidence type="ECO:0000256" key="1">
    <source>
        <dbReference type="ARBA" id="ARBA00001946"/>
    </source>
</evidence>
<proteinExistence type="predicted"/>
<dbReference type="STRING" id="150121.SAMN06296010_0574"/>
<feature type="domain" description="Nudix hydrolase" evidence="3">
    <location>
        <begin position="15"/>
        <end position="147"/>
    </location>
</feature>
<protein>
    <submittedName>
        <fullName evidence="4">8-oxo-dGTP diphosphatase</fullName>
    </submittedName>
</protein>
<dbReference type="RefSeq" id="WP_085482735.1">
    <property type="nucleotide sequence ID" value="NZ_FXAY01000001.1"/>
</dbReference>
<evidence type="ECO:0000256" key="2">
    <source>
        <dbReference type="ARBA" id="ARBA00022801"/>
    </source>
</evidence>
<sequence>MNPSECLARDAVRDGIERFVSGAVVHSKGRVLLVCRSGDDDYLPGREELPSGGVDDGESIDEGRARELQEEIGLGEHRVDDGFVGLFDYTDGRGRLTRQFTFSTPWPDGEPRLSPEHSSYRWIDRVHLDTADVTAETRGVLVQWWAWHAGTARSGVV</sequence>
<dbReference type="GO" id="GO:0016787">
    <property type="term" value="F:hydrolase activity"/>
    <property type="evidence" value="ECO:0007669"/>
    <property type="project" value="UniProtKB-KW"/>
</dbReference>
<dbReference type="InterPro" id="IPR000086">
    <property type="entry name" value="NUDIX_hydrolase_dom"/>
</dbReference>
<comment type="cofactor">
    <cofactor evidence="1">
        <name>Mg(2+)</name>
        <dbReference type="ChEBI" id="CHEBI:18420"/>
    </cofactor>
</comment>
<dbReference type="PROSITE" id="PS51462">
    <property type="entry name" value="NUDIX"/>
    <property type="match status" value="1"/>
</dbReference>
<dbReference type="InterPro" id="IPR015797">
    <property type="entry name" value="NUDIX_hydrolase-like_dom_sf"/>
</dbReference>
<accession>A0A1X7IIU0</accession>
<evidence type="ECO:0000313" key="4">
    <source>
        <dbReference type="EMBL" id="SMG14805.1"/>
    </source>
</evidence>
<dbReference type="PANTHER" id="PTHR43046">
    <property type="entry name" value="GDP-MANNOSE MANNOSYL HYDROLASE"/>
    <property type="match status" value="1"/>
</dbReference>
<dbReference type="EMBL" id="FXAY01000001">
    <property type="protein sequence ID" value="SMG14805.1"/>
    <property type="molecule type" value="Genomic_DNA"/>
</dbReference>
<keyword evidence="2" id="KW-0378">Hydrolase</keyword>
<name>A0A1X7IIU0_9MICO</name>
<dbReference type="AlphaFoldDB" id="A0A1X7IIU0"/>